<accession>A0ABR3SWG4</accession>
<gene>
    <name evidence="1" type="ORF">SLS56_004722</name>
</gene>
<name>A0ABR3SWG4_9PEZI</name>
<proteinExistence type="predicted"/>
<organism evidence="1 2">
    <name type="scientific">Neofusicoccum ribis</name>
    <dbReference type="NCBI Taxonomy" id="45134"/>
    <lineage>
        <taxon>Eukaryota</taxon>
        <taxon>Fungi</taxon>
        <taxon>Dikarya</taxon>
        <taxon>Ascomycota</taxon>
        <taxon>Pezizomycotina</taxon>
        <taxon>Dothideomycetes</taxon>
        <taxon>Dothideomycetes incertae sedis</taxon>
        <taxon>Botryosphaeriales</taxon>
        <taxon>Botryosphaeriaceae</taxon>
        <taxon>Neofusicoccum</taxon>
    </lineage>
</organism>
<comment type="caution">
    <text evidence="1">The sequence shown here is derived from an EMBL/GenBank/DDBJ whole genome shotgun (WGS) entry which is preliminary data.</text>
</comment>
<keyword evidence="2" id="KW-1185">Reference proteome</keyword>
<dbReference type="Proteomes" id="UP001521116">
    <property type="component" value="Unassembled WGS sequence"/>
</dbReference>
<sequence>MESQPGAFLSRLVSRRRVQRAHEHFDPGSGQVFSETSCRMTSMVPSWATATTGSVADLVNFRNTESVGAACLEQVAIRSVLLQLDSLDYETLACVPWTIGRKIWACVRHLRLDSLRTWRLFVRAYPDEHDAFQETRKVPLLTPKAQCKFDEIVKQITAPSFEWITHLTLQDPDLSRSDWAKVAKIRNLGALNVLGPSGCLDDRVVRGWMDHSVMN</sequence>
<evidence type="ECO:0000313" key="1">
    <source>
        <dbReference type="EMBL" id="KAL1630909.1"/>
    </source>
</evidence>
<protein>
    <submittedName>
        <fullName evidence="1">Uncharacterized protein</fullName>
    </submittedName>
</protein>
<evidence type="ECO:0000313" key="2">
    <source>
        <dbReference type="Proteomes" id="UP001521116"/>
    </source>
</evidence>
<dbReference type="EMBL" id="JAJVDC020000044">
    <property type="protein sequence ID" value="KAL1630909.1"/>
    <property type="molecule type" value="Genomic_DNA"/>
</dbReference>
<reference evidence="1 2" key="1">
    <citation type="submission" date="2024-02" db="EMBL/GenBank/DDBJ databases">
        <title>De novo assembly and annotation of 12 fungi associated with fruit tree decline syndrome in Ontario, Canada.</title>
        <authorList>
            <person name="Sulman M."/>
            <person name="Ellouze W."/>
            <person name="Ilyukhin E."/>
        </authorList>
    </citation>
    <scope>NUCLEOTIDE SEQUENCE [LARGE SCALE GENOMIC DNA]</scope>
    <source>
        <strain evidence="1 2">M1-105</strain>
    </source>
</reference>